<proteinExistence type="predicted"/>
<comment type="subcellular location">
    <subcellularLocation>
        <location evidence="1">Membrane</location>
        <topology evidence="1">Multi-pass membrane protein</topology>
    </subcellularLocation>
</comment>
<dbReference type="EMBL" id="JAJHPV010000013">
    <property type="protein sequence ID" value="MCC6071938.1"/>
    <property type="molecule type" value="Genomic_DNA"/>
</dbReference>
<dbReference type="RefSeq" id="WP_229432812.1">
    <property type="nucleotide sequence ID" value="NZ_JAJHPV010000013.1"/>
</dbReference>
<comment type="caution">
    <text evidence="7">The sequence shown here is derived from an EMBL/GenBank/DDBJ whole genome shotgun (WGS) entry which is preliminary data.</text>
</comment>
<dbReference type="Gene3D" id="1.20.1420.30">
    <property type="entry name" value="NCX, central ion-binding region"/>
    <property type="match status" value="1"/>
</dbReference>
<dbReference type="Proteomes" id="UP001198701">
    <property type="component" value="Unassembled WGS sequence"/>
</dbReference>
<dbReference type="Pfam" id="PF01699">
    <property type="entry name" value="Na_Ca_ex"/>
    <property type="match status" value="2"/>
</dbReference>
<dbReference type="InterPro" id="IPR044880">
    <property type="entry name" value="NCX_ion-bd_dom_sf"/>
</dbReference>
<sequence length="360" mass="36896">MMEVLLFLLGLVLLVVGAQALVRGASLLALSVGISPLVVGLTVVAFGTSSPELAVSVQSSFAGRADLALGNVVGSNIFNVLLILGVSALIVPLLVARQLVRQEVPVMIGVSLLLLVLALDGRVGRADGALLLGLLIAYTAFLVYQSRRQNQGGDAGLPDGVPAAAPGWTSGPLAQLLLIAAGLGALVLGATWLVDAAVSFAQYLGISELVIGLTIVAAGTSLPEVATSVVAALRGKRDIAVGNVVGSNVFNILGVLGLSSLVSPAGISVAPAVLAFDLPVMIAVALACMPIFFTGNLIARWEGALFLGLYLAYTAYVVLAAQQHDALQPYSAIMATAVLPLVAVTVAVVAWREWRNLRRA</sequence>
<feature type="transmembrane region" description="Helical" evidence="5">
    <location>
        <begin position="330"/>
        <end position="351"/>
    </location>
</feature>
<feature type="transmembrane region" description="Helical" evidence="5">
    <location>
        <begin position="240"/>
        <end position="262"/>
    </location>
</feature>
<keyword evidence="4 5" id="KW-0472">Membrane</keyword>
<evidence type="ECO:0000259" key="6">
    <source>
        <dbReference type="Pfam" id="PF01699"/>
    </source>
</evidence>
<feature type="transmembrane region" description="Helical" evidence="5">
    <location>
        <begin position="77"/>
        <end position="96"/>
    </location>
</feature>
<feature type="transmembrane region" description="Helical" evidence="5">
    <location>
        <begin position="176"/>
        <end position="194"/>
    </location>
</feature>
<feature type="transmembrane region" description="Helical" evidence="5">
    <location>
        <begin position="103"/>
        <end position="119"/>
    </location>
</feature>
<evidence type="ECO:0000256" key="2">
    <source>
        <dbReference type="ARBA" id="ARBA00022692"/>
    </source>
</evidence>
<evidence type="ECO:0000313" key="7">
    <source>
        <dbReference type="EMBL" id="MCC6071938.1"/>
    </source>
</evidence>
<dbReference type="InterPro" id="IPR004481">
    <property type="entry name" value="K/Na/Ca-exchanger"/>
</dbReference>
<feature type="domain" description="Sodium/calcium exchanger membrane region" evidence="6">
    <location>
        <begin position="176"/>
        <end position="318"/>
    </location>
</feature>
<gene>
    <name evidence="7" type="ORF">LMJ30_13335</name>
</gene>
<evidence type="ECO:0000256" key="4">
    <source>
        <dbReference type="ARBA" id="ARBA00023136"/>
    </source>
</evidence>
<reference evidence="7 8" key="1">
    <citation type="submission" date="2021-11" db="EMBL/GenBank/DDBJ databases">
        <authorList>
            <person name="Huq M.A."/>
        </authorList>
    </citation>
    <scope>NUCLEOTIDE SEQUENCE [LARGE SCALE GENOMIC DNA]</scope>
    <source>
        <strain evidence="7 8">MAHUQ-52</strain>
    </source>
</reference>
<feature type="domain" description="Sodium/calcium exchanger membrane region" evidence="6">
    <location>
        <begin position="4"/>
        <end position="143"/>
    </location>
</feature>
<keyword evidence="3 5" id="KW-1133">Transmembrane helix</keyword>
<accession>A0ABS8IW83</accession>
<dbReference type="NCBIfam" id="TIGR00367">
    <property type="entry name" value="calcium/sodium antiporter"/>
    <property type="match status" value="1"/>
</dbReference>
<evidence type="ECO:0000256" key="1">
    <source>
        <dbReference type="ARBA" id="ARBA00004141"/>
    </source>
</evidence>
<evidence type="ECO:0000313" key="8">
    <source>
        <dbReference type="Proteomes" id="UP001198701"/>
    </source>
</evidence>
<dbReference type="PANTHER" id="PTHR10846:SF8">
    <property type="entry name" value="INNER MEMBRANE PROTEIN YRBG"/>
    <property type="match status" value="1"/>
</dbReference>
<dbReference type="InterPro" id="IPR004837">
    <property type="entry name" value="NaCa_Exmemb"/>
</dbReference>
<evidence type="ECO:0000256" key="5">
    <source>
        <dbReference type="SAM" id="Phobius"/>
    </source>
</evidence>
<protein>
    <submittedName>
        <fullName evidence="7">Calcium/sodium antiporter</fullName>
    </submittedName>
</protein>
<evidence type="ECO:0000256" key="3">
    <source>
        <dbReference type="ARBA" id="ARBA00022989"/>
    </source>
</evidence>
<keyword evidence="2 5" id="KW-0812">Transmembrane</keyword>
<feature type="transmembrane region" description="Helical" evidence="5">
    <location>
        <begin position="125"/>
        <end position="144"/>
    </location>
</feature>
<name>A0ABS8IW83_9BURK</name>
<keyword evidence="8" id="KW-1185">Reference proteome</keyword>
<dbReference type="PANTHER" id="PTHR10846">
    <property type="entry name" value="SODIUM/POTASSIUM/CALCIUM EXCHANGER"/>
    <property type="match status" value="1"/>
</dbReference>
<organism evidence="7 8">
    <name type="scientific">Massilia agrisoli</name>
    <dbReference type="NCBI Taxonomy" id="2892444"/>
    <lineage>
        <taxon>Bacteria</taxon>
        <taxon>Pseudomonadati</taxon>
        <taxon>Pseudomonadota</taxon>
        <taxon>Betaproteobacteria</taxon>
        <taxon>Burkholderiales</taxon>
        <taxon>Oxalobacteraceae</taxon>
        <taxon>Telluria group</taxon>
        <taxon>Massilia</taxon>
    </lineage>
</organism>
<feature type="transmembrane region" description="Helical" evidence="5">
    <location>
        <begin position="305"/>
        <end position="324"/>
    </location>
</feature>
<feature type="transmembrane region" description="Helical" evidence="5">
    <location>
        <begin position="268"/>
        <end position="293"/>
    </location>
</feature>